<feature type="chain" id="PRO_5013380844" description="Dockerin domain-containing protein" evidence="1">
    <location>
        <begin position="29"/>
        <end position="224"/>
    </location>
</feature>
<gene>
    <name evidence="2" type="ORF">SAMN02910280_2207</name>
</gene>
<dbReference type="GO" id="GO:0000272">
    <property type="term" value="P:polysaccharide catabolic process"/>
    <property type="evidence" value="ECO:0007669"/>
    <property type="project" value="InterPro"/>
</dbReference>
<dbReference type="Proteomes" id="UP000183461">
    <property type="component" value="Unassembled WGS sequence"/>
</dbReference>
<accession>A0A1K1NRV8</accession>
<evidence type="ECO:0000313" key="3">
    <source>
        <dbReference type="Proteomes" id="UP000183461"/>
    </source>
</evidence>
<sequence>MKISKLFAGTLAGMLAALSLGSAVSANAADLGLGDPSGDGIINAVDASYILSLYADFAVNNADITQELLSLCDVNKDGSVNAMDASYVLSYYVDQSLNDTDISIEEFIDEFISELTAWEWPDTSSLDPQDPWNPWVPWNPWNPWDPQNPLDPNSDQSSWLPENFPEADSPWIWVNNPANPWGSMNDPEQWAEWINAVPQTEIENWAADTFDMLKEIDDTTNENE</sequence>
<dbReference type="GO" id="GO:0004553">
    <property type="term" value="F:hydrolase activity, hydrolyzing O-glycosyl compounds"/>
    <property type="evidence" value="ECO:0007669"/>
    <property type="project" value="InterPro"/>
</dbReference>
<dbReference type="EMBL" id="FPIP01000005">
    <property type="protein sequence ID" value="SFW38017.1"/>
    <property type="molecule type" value="Genomic_DNA"/>
</dbReference>
<evidence type="ECO:0000313" key="2">
    <source>
        <dbReference type="EMBL" id="SFW38017.1"/>
    </source>
</evidence>
<dbReference type="InterPro" id="IPR002105">
    <property type="entry name" value="Dockerin_1_rpt"/>
</dbReference>
<dbReference type="Gene3D" id="1.10.1330.10">
    <property type="entry name" value="Dockerin domain"/>
    <property type="match status" value="2"/>
</dbReference>
<protein>
    <recommendedName>
        <fullName evidence="4">Dockerin domain-containing protein</fullName>
    </recommendedName>
</protein>
<dbReference type="InterPro" id="IPR036439">
    <property type="entry name" value="Dockerin_dom_sf"/>
</dbReference>
<organism evidence="2 3">
    <name type="scientific">Ruminococcus flavefaciens</name>
    <dbReference type="NCBI Taxonomy" id="1265"/>
    <lineage>
        <taxon>Bacteria</taxon>
        <taxon>Bacillati</taxon>
        <taxon>Bacillota</taxon>
        <taxon>Clostridia</taxon>
        <taxon>Eubacteriales</taxon>
        <taxon>Oscillospiraceae</taxon>
        <taxon>Ruminococcus</taxon>
    </lineage>
</organism>
<reference evidence="2 3" key="1">
    <citation type="submission" date="2016-11" db="EMBL/GenBank/DDBJ databases">
        <authorList>
            <person name="Jaros S."/>
            <person name="Januszkiewicz K."/>
            <person name="Wedrychowicz H."/>
        </authorList>
    </citation>
    <scope>NUCLEOTIDE SEQUENCE [LARGE SCALE GENOMIC DNA]</scope>
    <source>
        <strain evidence="2 3">YL228</strain>
    </source>
</reference>
<feature type="signal peptide" evidence="1">
    <location>
        <begin position="1"/>
        <end position="28"/>
    </location>
</feature>
<proteinExistence type="predicted"/>
<evidence type="ECO:0000256" key="1">
    <source>
        <dbReference type="SAM" id="SignalP"/>
    </source>
</evidence>
<name>A0A1K1NRV8_RUMFL</name>
<dbReference type="Pfam" id="PF00404">
    <property type="entry name" value="Dockerin_1"/>
    <property type="match status" value="1"/>
</dbReference>
<dbReference type="RefSeq" id="WP_072300441.1">
    <property type="nucleotide sequence ID" value="NZ_FPIP01000005.1"/>
</dbReference>
<dbReference type="SUPFAM" id="SSF63446">
    <property type="entry name" value="Type I dockerin domain"/>
    <property type="match status" value="1"/>
</dbReference>
<evidence type="ECO:0008006" key="4">
    <source>
        <dbReference type="Google" id="ProtNLM"/>
    </source>
</evidence>
<dbReference type="AlphaFoldDB" id="A0A1K1NRV8"/>
<keyword evidence="1" id="KW-0732">Signal</keyword>